<feature type="domain" description="Lipocalin/cytosolic fatty-acid binding" evidence="3">
    <location>
        <begin position="6"/>
        <end position="136"/>
    </location>
</feature>
<dbReference type="InterPro" id="IPR000463">
    <property type="entry name" value="Fatty_acid-bd"/>
</dbReference>
<keyword evidence="5" id="KW-1185">Reference proteome</keyword>
<dbReference type="PANTHER" id="PTHR11955">
    <property type="entry name" value="FATTY ACID BINDING PROTEIN"/>
    <property type="match status" value="1"/>
</dbReference>
<evidence type="ECO:0000256" key="1">
    <source>
        <dbReference type="ARBA" id="ARBA00008390"/>
    </source>
</evidence>
<proteinExistence type="evidence at transcript level"/>
<sequence length="138" mass="14987">MAEFCGLWELVSCDDKFDEYMKTVGVADDKRKLALTALNTGAKVQHDISRSGTSWTIKVITAQGEKVDVYTEGSPVEVNTLDGRKVSVVYALEGSDLVETQTGAGFVSKNVRKVSGDTMTFTFTANGVTCARTYKKIS</sequence>
<dbReference type="EMBL" id="FJ210650">
    <property type="protein sequence ID" value="ACN94419.1"/>
    <property type="molecule type" value="mRNA"/>
</dbReference>
<dbReference type="OrthoDB" id="354351at2759"/>
<dbReference type="Gene3D" id="2.40.128.20">
    <property type="match status" value="1"/>
</dbReference>
<evidence type="ECO:0000313" key="6">
    <source>
        <dbReference type="RefSeq" id="NP_001191419.1"/>
    </source>
</evidence>
<dbReference type="RefSeq" id="NP_001191419.1">
    <property type="nucleotide sequence ID" value="NM_001204490.1"/>
</dbReference>
<evidence type="ECO:0000256" key="2">
    <source>
        <dbReference type="ARBA" id="ARBA00023121"/>
    </source>
</evidence>
<dbReference type="GeneID" id="100533521"/>
<evidence type="ECO:0000313" key="5">
    <source>
        <dbReference type="Proteomes" id="UP000694888"/>
    </source>
</evidence>
<dbReference type="AlphaFoldDB" id="E6Y6Q2"/>
<reference evidence="4" key="1">
    <citation type="submission" date="2008-09" db="EMBL/GenBank/DDBJ databases">
        <title>Cloning and localization of a memory suppression protein in Aplysia californica.</title>
        <authorList>
            <person name="Kohn A.B."/>
            <person name="Moroz L.L."/>
        </authorList>
    </citation>
    <scope>NUCLEOTIDE SEQUENCE</scope>
</reference>
<organism evidence="4">
    <name type="scientific">Aplysia californica</name>
    <name type="common">California sea hare</name>
    <dbReference type="NCBI Taxonomy" id="6500"/>
    <lineage>
        <taxon>Eukaryota</taxon>
        <taxon>Metazoa</taxon>
        <taxon>Spiralia</taxon>
        <taxon>Lophotrochozoa</taxon>
        <taxon>Mollusca</taxon>
        <taxon>Gastropoda</taxon>
        <taxon>Heterobranchia</taxon>
        <taxon>Euthyneura</taxon>
        <taxon>Tectipleura</taxon>
        <taxon>Aplysiida</taxon>
        <taxon>Aplysioidea</taxon>
        <taxon>Aplysiidae</taxon>
        <taxon>Aplysia</taxon>
    </lineage>
</organism>
<protein>
    <submittedName>
        <fullName evidence="4 6">Memory suppression protein</fullName>
    </submittedName>
</protein>
<dbReference type="InterPro" id="IPR012674">
    <property type="entry name" value="Calycin"/>
</dbReference>
<dbReference type="InterPro" id="IPR031259">
    <property type="entry name" value="ILBP"/>
</dbReference>
<gene>
    <name evidence="6" type="primary">LOC100533521</name>
</gene>
<dbReference type="SUPFAM" id="SSF50814">
    <property type="entry name" value="Lipocalins"/>
    <property type="match status" value="1"/>
</dbReference>
<accession>E6Y6Q2</accession>
<name>E6Y6Q2_APLCA</name>
<dbReference type="Pfam" id="PF00061">
    <property type="entry name" value="Lipocalin"/>
    <property type="match status" value="1"/>
</dbReference>
<dbReference type="Proteomes" id="UP000694888">
    <property type="component" value="Unplaced"/>
</dbReference>
<dbReference type="CDD" id="cd00742">
    <property type="entry name" value="FABP"/>
    <property type="match status" value="1"/>
</dbReference>
<keyword evidence="2" id="KW-0446">Lipid-binding</keyword>
<dbReference type="PRINTS" id="PR00178">
    <property type="entry name" value="FATTYACIDBP"/>
</dbReference>
<dbReference type="GO" id="GO:0008289">
    <property type="term" value="F:lipid binding"/>
    <property type="evidence" value="ECO:0007669"/>
    <property type="project" value="UniProtKB-KW"/>
</dbReference>
<evidence type="ECO:0000259" key="3">
    <source>
        <dbReference type="Pfam" id="PF00061"/>
    </source>
</evidence>
<reference evidence="6" key="2">
    <citation type="submission" date="2025-05" db="UniProtKB">
        <authorList>
            <consortium name="RefSeq"/>
        </authorList>
    </citation>
    <scope>IDENTIFICATION</scope>
</reference>
<comment type="similarity">
    <text evidence="1">Belongs to the calycin superfamily. Fatty-acid binding protein (FABP) family.</text>
</comment>
<dbReference type="InterPro" id="IPR000566">
    <property type="entry name" value="Lipocln_cytosolic_FA-bd_dom"/>
</dbReference>
<evidence type="ECO:0000313" key="4">
    <source>
        <dbReference type="EMBL" id="ACN94419.1"/>
    </source>
</evidence>